<dbReference type="Proteomes" id="UP001497623">
    <property type="component" value="Unassembled WGS sequence"/>
</dbReference>
<dbReference type="PROSITE" id="PS51257">
    <property type="entry name" value="PROKAR_LIPOPROTEIN"/>
    <property type="match status" value="1"/>
</dbReference>
<evidence type="ECO:0008006" key="4">
    <source>
        <dbReference type="Google" id="ProtNLM"/>
    </source>
</evidence>
<keyword evidence="3" id="KW-1185">Reference proteome</keyword>
<dbReference type="EMBL" id="CAXKWB010057128">
    <property type="protein sequence ID" value="CAL4179268.1"/>
    <property type="molecule type" value="Genomic_DNA"/>
</dbReference>
<gene>
    <name evidence="2" type="ORF">MNOR_LOCUS35124</name>
</gene>
<dbReference type="AlphaFoldDB" id="A0AAV2SAD6"/>
<proteinExistence type="predicted"/>
<name>A0AAV2SAD6_MEGNR</name>
<evidence type="ECO:0000313" key="3">
    <source>
        <dbReference type="Proteomes" id="UP001497623"/>
    </source>
</evidence>
<evidence type="ECO:0000313" key="2">
    <source>
        <dbReference type="EMBL" id="CAL4179268.1"/>
    </source>
</evidence>
<feature type="chain" id="PRO_5043382647" description="Protein quiver" evidence="1">
    <location>
        <begin position="20"/>
        <end position="112"/>
    </location>
</feature>
<comment type="caution">
    <text evidence="2">The sequence shown here is derived from an EMBL/GenBank/DDBJ whole genome shotgun (WGS) entry which is preliminary data.</text>
</comment>
<accession>A0AAV2SAD6</accession>
<evidence type="ECO:0000256" key="1">
    <source>
        <dbReference type="SAM" id="SignalP"/>
    </source>
</evidence>
<organism evidence="2 3">
    <name type="scientific">Meganyctiphanes norvegica</name>
    <name type="common">Northern krill</name>
    <name type="synonym">Thysanopoda norvegica</name>
    <dbReference type="NCBI Taxonomy" id="48144"/>
    <lineage>
        <taxon>Eukaryota</taxon>
        <taxon>Metazoa</taxon>
        <taxon>Ecdysozoa</taxon>
        <taxon>Arthropoda</taxon>
        <taxon>Crustacea</taxon>
        <taxon>Multicrustacea</taxon>
        <taxon>Malacostraca</taxon>
        <taxon>Eumalacostraca</taxon>
        <taxon>Eucarida</taxon>
        <taxon>Euphausiacea</taxon>
        <taxon>Euphausiidae</taxon>
        <taxon>Meganyctiphanes</taxon>
    </lineage>
</organism>
<protein>
    <recommendedName>
        <fullName evidence="4">Protein quiver</fullName>
    </recommendedName>
</protein>
<feature type="signal peptide" evidence="1">
    <location>
        <begin position="1"/>
        <end position="19"/>
    </location>
</feature>
<keyword evidence="1" id="KW-0732">Signal</keyword>
<reference evidence="2 3" key="1">
    <citation type="submission" date="2024-05" db="EMBL/GenBank/DDBJ databases">
        <authorList>
            <person name="Wallberg A."/>
        </authorList>
    </citation>
    <scope>NUCLEOTIDE SEQUENCE [LARGE SCALE GENOMIC DNA]</scope>
</reference>
<sequence>MKFLLATVALVALIHQGTSISCYECDNTPGTPDQYDDNCGNPDYANPDFIIEFGDAKCCTLIVWGNGDVVRSATNDCEGDGQCNIYGTMTVCNCTGDLCNNDLCETYDCIES</sequence>